<comment type="caution">
    <text evidence="1">The sequence shown here is derived from an EMBL/GenBank/DDBJ whole genome shotgun (WGS) entry which is preliminary data.</text>
</comment>
<evidence type="ECO:0000313" key="2">
    <source>
        <dbReference type="Proteomes" id="UP001055072"/>
    </source>
</evidence>
<dbReference type="Proteomes" id="UP001055072">
    <property type="component" value="Unassembled WGS sequence"/>
</dbReference>
<accession>A0ACB8TS29</accession>
<evidence type="ECO:0000313" key="1">
    <source>
        <dbReference type="EMBL" id="KAI0084796.1"/>
    </source>
</evidence>
<dbReference type="EMBL" id="MU274938">
    <property type="protein sequence ID" value="KAI0084796.1"/>
    <property type="molecule type" value="Genomic_DNA"/>
</dbReference>
<sequence length="754" mass="85231">MIHTKPSQIGDFRLEDLADATRRQQPRLWSLVFLLATGHLDSEHMPDEEEVGSIDEDEDVGEGEGEGEGEELIDGAESVEEKGDRRKRRIHGLRIIKAVTIICILAQSRFQKCNIFQATMGIFLHSCRAPEKLIKVLCRMGVSVSLASIHRAVHSLSRQSSFEIQRTGRSLLVSYAYDNFDVKFNTGIPTVDGPSDLLVHMTSGMMLKLGHGVKLDDLRVSGSLWDMNPNNPYASNPKEFNPIQAFELLHTLHPPRAEVHVQGRPRGNYHSRFRAWMFLQTLITYGPVYFSGMKAAVGDPPSVESIPICKTEQVPLRAMDINQSRVSGNIDAIFDMFAQAGVGKEGAQSHGLEEVDITPFVQLIHGDLGTMEWDRLQFVVFVLGLFHFKMAAADALWRILVTPKEARKDPTSFMAFVERLRPKSANKLVNNAAFREQHDLIGHVGNILRLDVWQLEAAKLGYCSLKDWAESKPPVNDVIALSEQLVQKYVEGGDGISLFRAQNRPTDQRDKQHENTMRTHAYLLLYEELSYAMNAGDIGRVETLFLPWVQIFKATGKHKYANRTLLFIHYLYNVFPPGLRRAIRYNMLVNPTGKPNHFRAVDWMVELLNLYTKEIYGGEGSNYTKKRILEESPLVLVYRQSHANFERNFHLPGLSTAHAKKDMTLTFQEVLLYIKSLEASPNKHHSGRSAKYIVPDVLTRGSSILETEAWHESHDEDIWHEIGSTERMAAGDDGYSRDRTTEITSADLATDDAL</sequence>
<organism evidence="1 2">
    <name type="scientific">Irpex rosettiformis</name>
    <dbReference type="NCBI Taxonomy" id="378272"/>
    <lineage>
        <taxon>Eukaryota</taxon>
        <taxon>Fungi</taxon>
        <taxon>Dikarya</taxon>
        <taxon>Basidiomycota</taxon>
        <taxon>Agaricomycotina</taxon>
        <taxon>Agaricomycetes</taxon>
        <taxon>Polyporales</taxon>
        <taxon>Irpicaceae</taxon>
        <taxon>Irpex</taxon>
    </lineage>
</organism>
<name>A0ACB8TS29_9APHY</name>
<proteinExistence type="predicted"/>
<keyword evidence="2" id="KW-1185">Reference proteome</keyword>
<protein>
    <submittedName>
        <fullName evidence="1">Uncharacterized protein</fullName>
    </submittedName>
</protein>
<gene>
    <name evidence="1" type="ORF">BDY19DRAFT_987352</name>
</gene>
<reference evidence="1" key="1">
    <citation type="journal article" date="2021" name="Environ. Microbiol.">
        <title>Gene family expansions and transcriptome signatures uncover fungal adaptations to wood decay.</title>
        <authorList>
            <person name="Hage H."/>
            <person name="Miyauchi S."/>
            <person name="Viragh M."/>
            <person name="Drula E."/>
            <person name="Min B."/>
            <person name="Chaduli D."/>
            <person name="Navarro D."/>
            <person name="Favel A."/>
            <person name="Norest M."/>
            <person name="Lesage-Meessen L."/>
            <person name="Balint B."/>
            <person name="Merenyi Z."/>
            <person name="de Eugenio L."/>
            <person name="Morin E."/>
            <person name="Martinez A.T."/>
            <person name="Baldrian P."/>
            <person name="Stursova M."/>
            <person name="Martinez M.J."/>
            <person name="Novotny C."/>
            <person name="Magnuson J.K."/>
            <person name="Spatafora J.W."/>
            <person name="Maurice S."/>
            <person name="Pangilinan J."/>
            <person name="Andreopoulos W."/>
            <person name="LaButti K."/>
            <person name="Hundley H."/>
            <person name="Na H."/>
            <person name="Kuo A."/>
            <person name="Barry K."/>
            <person name="Lipzen A."/>
            <person name="Henrissat B."/>
            <person name="Riley R."/>
            <person name="Ahrendt S."/>
            <person name="Nagy L.G."/>
            <person name="Grigoriev I.V."/>
            <person name="Martin F."/>
            <person name="Rosso M.N."/>
        </authorList>
    </citation>
    <scope>NUCLEOTIDE SEQUENCE</scope>
    <source>
        <strain evidence="1">CBS 384.51</strain>
    </source>
</reference>